<dbReference type="GeneID" id="85393322"/>
<reference evidence="1" key="1">
    <citation type="submission" date="2021-12" db="EMBL/GenBank/DDBJ databases">
        <title>Comparative genomics, transcriptomics and evolutionary studies reveal genomic signatures of adaptation to plant cell wall in hemibiotrophic fungi.</title>
        <authorList>
            <consortium name="DOE Joint Genome Institute"/>
            <person name="Baroncelli R."/>
            <person name="Diaz J.F."/>
            <person name="Benocci T."/>
            <person name="Peng M."/>
            <person name="Battaglia E."/>
            <person name="Haridas S."/>
            <person name="Andreopoulos W."/>
            <person name="Labutti K."/>
            <person name="Pangilinan J."/>
            <person name="Floch G.L."/>
            <person name="Makela M.R."/>
            <person name="Henrissat B."/>
            <person name="Grigoriev I.V."/>
            <person name="Crouch J.A."/>
            <person name="De Vries R.P."/>
            <person name="Sukno S.A."/>
            <person name="Thon M.R."/>
        </authorList>
    </citation>
    <scope>NUCLEOTIDE SEQUENCE</scope>
    <source>
        <strain evidence="1">CBS 112980</strain>
    </source>
</reference>
<name>A0AAD8UD05_GLOAC</name>
<dbReference type="RefSeq" id="XP_060359149.1">
    <property type="nucleotide sequence ID" value="XM_060509423.1"/>
</dbReference>
<protein>
    <submittedName>
        <fullName evidence="1">Uncharacterized protein</fullName>
    </submittedName>
</protein>
<organism evidence="1 2">
    <name type="scientific">Glomerella acutata</name>
    <name type="common">Colletotrichum acutatum</name>
    <dbReference type="NCBI Taxonomy" id="27357"/>
    <lineage>
        <taxon>Eukaryota</taxon>
        <taxon>Fungi</taxon>
        <taxon>Dikarya</taxon>
        <taxon>Ascomycota</taxon>
        <taxon>Pezizomycotina</taxon>
        <taxon>Sordariomycetes</taxon>
        <taxon>Hypocreomycetidae</taxon>
        <taxon>Glomerellales</taxon>
        <taxon>Glomerellaceae</taxon>
        <taxon>Colletotrichum</taxon>
        <taxon>Colletotrichum acutatum species complex</taxon>
    </lineage>
</organism>
<sequence length="58" mass="6709">MVFQYFVLRDYGSLFGPPLTMTFFCDSEEAAYRELDRMLVIRAAQVGRGTPTTKEERP</sequence>
<evidence type="ECO:0000313" key="1">
    <source>
        <dbReference type="EMBL" id="KAK1711596.1"/>
    </source>
</evidence>
<dbReference type="AlphaFoldDB" id="A0AAD8UD05"/>
<proteinExistence type="predicted"/>
<accession>A0AAD8UD05</accession>
<comment type="caution">
    <text evidence="1">The sequence shown here is derived from an EMBL/GenBank/DDBJ whole genome shotgun (WGS) entry which is preliminary data.</text>
</comment>
<evidence type="ECO:0000313" key="2">
    <source>
        <dbReference type="Proteomes" id="UP001244207"/>
    </source>
</evidence>
<dbReference type="EMBL" id="JAHMHS010000157">
    <property type="protein sequence ID" value="KAK1711596.1"/>
    <property type="molecule type" value="Genomic_DNA"/>
</dbReference>
<dbReference type="Proteomes" id="UP001244207">
    <property type="component" value="Unassembled WGS sequence"/>
</dbReference>
<keyword evidence="2" id="KW-1185">Reference proteome</keyword>
<gene>
    <name evidence="1" type="ORF">BDZ83DRAFT_639421</name>
</gene>